<evidence type="ECO:0000256" key="3">
    <source>
        <dbReference type="ARBA" id="ARBA00023125"/>
    </source>
</evidence>
<evidence type="ECO:0000256" key="1">
    <source>
        <dbReference type="ARBA" id="ARBA00004123"/>
    </source>
</evidence>
<dbReference type="PANTHER" id="PTHR31674:SF20">
    <property type="entry name" value="B3 DOMAIN-CONTAINING PROTEIN REM2-RELATED"/>
    <property type="match status" value="1"/>
</dbReference>
<organism evidence="10">
    <name type="scientific">Arabidopsis lyrata subsp. lyrata</name>
    <name type="common">Lyre-leaved rock-cress</name>
    <dbReference type="NCBI Taxonomy" id="81972"/>
    <lineage>
        <taxon>Eukaryota</taxon>
        <taxon>Viridiplantae</taxon>
        <taxon>Streptophyta</taxon>
        <taxon>Embryophyta</taxon>
        <taxon>Tracheophyta</taxon>
        <taxon>Spermatophyta</taxon>
        <taxon>Magnoliopsida</taxon>
        <taxon>eudicotyledons</taxon>
        <taxon>Gunneridae</taxon>
        <taxon>Pentapetalae</taxon>
        <taxon>rosids</taxon>
        <taxon>malvids</taxon>
        <taxon>Brassicales</taxon>
        <taxon>Brassicaceae</taxon>
        <taxon>Camelineae</taxon>
        <taxon>Arabidopsis</taxon>
    </lineage>
</organism>
<dbReference type="GO" id="GO:0003677">
    <property type="term" value="F:DNA binding"/>
    <property type="evidence" value="ECO:0007669"/>
    <property type="project" value="UniProtKB-KW"/>
</dbReference>
<dbReference type="Proteomes" id="UP000008694">
    <property type="component" value="Unassembled WGS sequence"/>
</dbReference>
<dbReference type="AlphaFoldDB" id="D7MB45"/>
<feature type="compositionally biased region" description="Acidic residues" evidence="7">
    <location>
        <begin position="806"/>
        <end position="815"/>
    </location>
</feature>
<dbReference type="CDD" id="cd10017">
    <property type="entry name" value="B3_DNA"/>
    <property type="match status" value="6"/>
</dbReference>
<evidence type="ECO:0000256" key="5">
    <source>
        <dbReference type="ARBA" id="ARBA00023242"/>
    </source>
</evidence>
<dbReference type="PROSITE" id="PS50863">
    <property type="entry name" value="B3"/>
    <property type="match status" value="6"/>
</dbReference>
<keyword evidence="3" id="KW-0238">DNA-binding</keyword>
<feature type="domain" description="TF-B3" evidence="8">
    <location>
        <begin position="578"/>
        <end position="674"/>
    </location>
</feature>
<feature type="domain" description="TF-B3" evidence="8">
    <location>
        <begin position="439"/>
        <end position="531"/>
    </location>
</feature>
<dbReference type="HOGENOM" id="CLU_014437_1_0_1"/>
<proteinExistence type="predicted"/>
<dbReference type="Gene3D" id="2.40.330.10">
    <property type="entry name" value="DNA-binding pseudobarrel domain"/>
    <property type="match status" value="6"/>
</dbReference>
<evidence type="ECO:0000256" key="4">
    <source>
        <dbReference type="ARBA" id="ARBA00023163"/>
    </source>
</evidence>
<dbReference type="Gramene" id="fgenesh1_pg.C_scaffold_7000837">
    <property type="protein sequence ID" value="fgenesh1_pg.C_scaffold_7000837"/>
    <property type="gene ID" value="fgenesh1_pg.C_scaffold_7000837"/>
</dbReference>
<evidence type="ECO:0000256" key="2">
    <source>
        <dbReference type="ARBA" id="ARBA00023015"/>
    </source>
</evidence>
<keyword evidence="6" id="KW-0175">Coiled coil</keyword>
<evidence type="ECO:0000256" key="7">
    <source>
        <dbReference type="SAM" id="MobiDB-lite"/>
    </source>
</evidence>
<dbReference type="EMBL" id="GL348719">
    <property type="protein sequence ID" value="EFH43548.1"/>
    <property type="molecule type" value="Genomic_DNA"/>
</dbReference>
<feature type="domain" description="TF-B3" evidence="8">
    <location>
        <begin position="701"/>
        <end position="798"/>
    </location>
</feature>
<feature type="domain" description="TF-B3" evidence="8">
    <location>
        <begin position="208"/>
        <end position="304"/>
    </location>
</feature>
<dbReference type="SUPFAM" id="SSF101936">
    <property type="entry name" value="DNA-binding pseudobarrel domain"/>
    <property type="match status" value="6"/>
</dbReference>
<dbReference type="GO" id="GO:0005634">
    <property type="term" value="C:nucleus"/>
    <property type="evidence" value="ECO:0007669"/>
    <property type="project" value="UniProtKB-SubCell"/>
</dbReference>
<feature type="domain" description="TF-B3" evidence="8">
    <location>
        <begin position="11"/>
        <end position="103"/>
    </location>
</feature>
<evidence type="ECO:0000313" key="9">
    <source>
        <dbReference type="EMBL" id="EFH43548.1"/>
    </source>
</evidence>
<feature type="coiled-coil region" evidence="6">
    <location>
        <begin position="876"/>
        <end position="903"/>
    </location>
</feature>
<accession>D7MB45</accession>
<dbReference type="PANTHER" id="PTHR31674">
    <property type="entry name" value="B3 DOMAIN-CONTAINING PROTEIN REM-LIKE 3-RELATED"/>
    <property type="match status" value="1"/>
</dbReference>
<name>D7MB45_ARALL</name>
<keyword evidence="10" id="KW-1185">Reference proteome</keyword>
<dbReference type="InterPro" id="IPR015300">
    <property type="entry name" value="DNA-bd_pseudobarrel_sf"/>
</dbReference>
<dbReference type="Pfam" id="PF02362">
    <property type="entry name" value="B3"/>
    <property type="match status" value="5"/>
</dbReference>
<feature type="region of interest" description="Disordered" evidence="7">
    <location>
        <begin position="806"/>
        <end position="857"/>
    </location>
</feature>
<dbReference type="SMART" id="SM01019">
    <property type="entry name" value="B3"/>
    <property type="match status" value="6"/>
</dbReference>
<evidence type="ECO:0000259" key="8">
    <source>
        <dbReference type="PROSITE" id="PS50863"/>
    </source>
</evidence>
<gene>
    <name evidence="9" type="ORF">ARALYDRAFT_353664</name>
</gene>
<reference evidence="10" key="1">
    <citation type="journal article" date="2011" name="Nat. Genet.">
        <title>The Arabidopsis lyrata genome sequence and the basis of rapid genome size change.</title>
        <authorList>
            <person name="Hu T.T."/>
            <person name="Pattyn P."/>
            <person name="Bakker E.G."/>
            <person name="Cao J."/>
            <person name="Cheng J.-F."/>
            <person name="Clark R.M."/>
            <person name="Fahlgren N."/>
            <person name="Fawcett J.A."/>
            <person name="Grimwood J."/>
            <person name="Gundlach H."/>
            <person name="Haberer G."/>
            <person name="Hollister J.D."/>
            <person name="Ossowski S."/>
            <person name="Ottilar R.P."/>
            <person name="Salamov A.A."/>
            <person name="Schneeberger K."/>
            <person name="Spannagl M."/>
            <person name="Wang X."/>
            <person name="Yang L."/>
            <person name="Nasrallah M.E."/>
            <person name="Bergelson J."/>
            <person name="Carrington J.C."/>
            <person name="Gaut B.S."/>
            <person name="Schmutz J."/>
            <person name="Mayer K.F.X."/>
            <person name="Van de Peer Y."/>
            <person name="Grigoriev I.V."/>
            <person name="Nordborg M."/>
            <person name="Weigel D."/>
            <person name="Guo Y.-L."/>
        </authorList>
    </citation>
    <scope>NUCLEOTIDE SEQUENCE [LARGE SCALE GENOMIC DNA]</scope>
    <source>
        <strain evidence="10">cv. MN47</strain>
    </source>
</reference>
<dbReference type="InterPro" id="IPR003340">
    <property type="entry name" value="B3_DNA-bd"/>
</dbReference>
<keyword evidence="5" id="KW-0539">Nucleus</keyword>
<keyword evidence="2" id="KW-0805">Transcription regulation</keyword>
<feature type="compositionally biased region" description="Polar residues" evidence="7">
    <location>
        <begin position="833"/>
        <end position="846"/>
    </location>
</feature>
<keyword evidence="4" id="KW-0804">Transcription</keyword>
<evidence type="ECO:0000256" key="6">
    <source>
        <dbReference type="SAM" id="Coils"/>
    </source>
</evidence>
<dbReference type="InterPro" id="IPR039218">
    <property type="entry name" value="REM_fam"/>
</dbReference>
<protein>
    <recommendedName>
        <fullName evidence="8">TF-B3 domain-containing protein</fullName>
    </recommendedName>
</protein>
<sequence length="912" mass="103421">MANPLSSSQSNRPFFVRSLAGHNSNLIIPDAFFTAHLKDKTGLTKLKLTSDASDRTWDVKLNGRRFAGGWDDFSAAHCLRDDDVLVFRHDGKMSFSKHFSRTNGLTKRWCVIDLMNLSGESWALGLRHNNRTGQDYIRGHWRSFCRANEMKPGSSYRFKLVRNGTRPLLRLCSEVIPEGNRSRANGKDNVSEKYSRAAGSASTKQNKFLTVTFKHYMIQSGHLRLPRSFARENGIKEAEEIILVDKNGVKWPSYVASAKQRGEFYMAHGWKRFCEANKLNTGDTFTLEFVRGEDTTPMLKFCSKAKVKIEQEEAPEETETPFQKRARVSAEVGHSRRTQTPNKASHDPKILQRKQPLQPCSFSDQAKKVKQSIVNILTGIKRFRSELEIKEQSLEAALLEIDALVLNINRGESIGNQQNPQVIIKSRSEVKIRKWNMNFCKPCLYLELVQQSRQMIPAEFFSTYVEGKNQSTKLKLTSDALDRTWEVKLNGRRFARGWENFSTVHSLQDDDVLIFREIGDMTFHVTASGRSFCKVQYISSDEDGADEDDAWTEYSDSKNIASKKKPRTEAKSSSKNSYLVAHVTSSNLSRDRLSLIKGFARSNGLNQRCCEIDLMNQHGKSWTVGLRYSTANEQASISGGWRDFCLANGLEAGSFYRFKLVQNGARPLLRLCSETIPEEDCYKGNRKEIFSESASMKQSKFLTMTFKPYMLKSGQLHISRPFAIENEIKEAEDITLVDKNGGNWPSYVASGDGQGGKYYLAKGWRGFCAANRLKTGETFTLEFVRGESTTPMLKFCSKTKIEQVPLDEERETQEETETRVEKRARVSAGGGSSRRNQASNKPNADPQNLKPRQPPCSISDRVQKVKQIIEDTLTGVKRIRSELEVKEQNLEASILEIDALGEKVLEINKILK</sequence>
<feature type="domain" description="TF-B3" evidence="8">
    <location>
        <begin position="112"/>
        <end position="174"/>
    </location>
</feature>
<comment type="subcellular location">
    <subcellularLocation>
        <location evidence="1">Nucleus</location>
    </subcellularLocation>
</comment>
<feature type="region of interest" description="Disordered" evidence="7">
    <location>
        <begin position="310"/>
        <end position="349"/>
    </location>
</feature>
<evidence type="ECO:0000313" key="10">
    <source>
        <dbReference type="Proteomes" id="UP000008694"/>
    </source>
</evidence>
<dbReference type="STRING" id="81972.D7MB45"/>